<keyword evidence="2" id="KW-1185">Reference proteome</keyword>
<dbReference type="STRING" id="393003.SAMN05660461_4938"/>
<organism evidence="1 2">
    <name type="scientific">Chitinophaga ginsengisegetis</name>
    <dbReference type="NCBI Taxonomy" id="393003"/>
    <lineage>
        <taxon>Bacteria</taxon>
        <taxon>Pseudomonadati</taxon>
        <taxon>Bacteroidota</taxon>
        <taxon>Chitinophagia</taxon>
        <taxon>Chitinophagales</taxon>
        <taxon>Chitinophagaceae</taxon>
        <taxon>Chitinophaga</taxon>
    </lineage>
</organism>
<dbReference type="PANTHER" id="PTHR28037:SF1">
    <property type="entry name" value="ALCOHOL O-ACETYLTRANSFERASE 1-RELATED"/>
    <property type="match status" value="1"/>
</dbReference>
<gene>
    <name evidence="1" type="ORF">SAMN05660461_4938</name>
</gene>
<evidence type="ECO:0000313" key="2">
    <source>
        <dbReference type="Proteomes" id="UP000190166"/>
    </source>
</evidence>
<dbReference type="AlphaFoldDB" id="A0A1T5P9Y6"/>
<evidence type="ECO:0000313" key="1">
    <source>
        <dbReference type="EMBL" id="SKD09059.1"/>
    </source>
</evidence>
<dbReference type="PANTHER" id="PTHR28037">
    <property type="entry name" value="ALCOHOL O-ACETYLTRANSFERASE 1-RELATED"/>
    <property type="match status" value="1"/>
</dbReference>
<dbReference type="InterPro" id="IPR052058">
    <property type="entry name" value="Alcohol_O-acetyltransferase"/>
</dbReference>
<sequence length="425" mass="48853">MPNIQTNDFWLRLDNAAKIYPAIKDKELTSVFRVAVVLKDRVKVKAMLEAVNEIENRFPYYKVTLKAGFFWYYLEQQQGPIPVEADLQTPCRAFKKRELMFRILVKENKISVEFSHILTDGTGAFEFLKTLLLVYFEKCCIPLADKPVFYDPGEKPAPEEYEDAYSRYFKKIDAPHIKTPGAFHVPFSLKGKPRFSVLTAIMPIAQLSQKAKALGVSLTVYLTAVYLHALQQIHEQQPRLKKNINRKILRIEVPLNLRKLYPTQTMRNFSLYILPQIDLRLGHYTFEEIVKTVYHQMQLETDQKLINKMISRNVGGERNTLVRNIPLFLKSLFLSRLYIISTKQYSGVVTNLGKIDLGTAANHLIEQFIFIAPPPNKVLRVNCGVAGFGDNLVLSFGNITTSKELERYFLTFLTHQGIAVKIINS</sequence>
<name>A0A1T5P9Y6_9BACT</name>
<keyword evidence="1" id="KW-0808">Transferase</keyword>
<dbReference type="GO" id="GO:0016740">
    <property type="term" value="F:transferase activity"/>
    <property type="evidence" value="ECO:0007669"/>
    <property type="project" value="UniProtKB-KW"/>
</dbReference>
<dbReference type="EMBL" id="FUZZ01000004">
    <property type="protein sequence ID" value="SKD09059.1"/>
    <property type="molecule type" value="Genomic_DNA"/>
</dbReference>
<protein>
    <submittedName>
        <fullName evidence="1">Alcohol acetyltransferase</fullName>
    </submittedName>
</protein>
<dbReference type="RefSeq" id="WP_079472203.1">
    <property type="nucleotide sequence ID" value="NZ_FUZZ01000004.1"/>
</dbReference>
<accession>A0A1T5P9Y6</accession>
<proteinExistence type="predicted"/>
<reference evidence="1 2" key="1">
    <citation type="submission" date="2017-02" db="EMBL/GenBank/DDBJ databases">
        <authorList>
            <person name="Peterson S.W."/>
        </authorList>
    </citation>
    <scope>NUCLEOTIDE SEQUENCE [LARGE SCALE GENOMIC DNA]</scope>
    <source>
        <strain evidence="1 2">DSM 18108</strain>
    </source>
</reference>
<dbReference type="Proteomes" id="UP000190166">
    <property type="component" value="Unassembled WGS sequence"/>
</dbReference>